<organism evidence="1 2">
    <name type="scientific">Viridothelium virens</name>
    <name type="common">Speckled blister lichen</name>
    <name type="synonym">Trypethelium virens</name>
    <dbReference type="NCBI Taxonomy" id="1048519"/>
    <lineage>
        <taxon>Eukaryota</taxon>
        <taxon>Fungi</taxon>
        <taxon>Dikarya</taxon>
        <taxon>Ascomycota</taxon>
        <taxon>Pezizomycotina</taxon>
        <taxon>Dothideomycetes</taxon>
        <taxon>Dothideomycetes incertae sedis</taxon>
        <taxon>Trypetheliales</taxon>
        <taxon>Trypetheliaceae</taxon>
        <taxon>Viridothelium</taxon>
    </lineage>
</organism>
<dbReference type="EMBL" id="ML991876">
    <property type="protein sequence ID" value="KAF2229090.1"/>
    <property type="molecule type" value="Genomic_DNA"/>
</dbReference>
<keyword evidence="2" id="KW-1185">Reference proteome</keyword>
<evidence type="ECO:0000313" key="1">
    <source>
        <dbReference type="EMBL" id="KAF2229090.1"/>
    </source>
</evidence>
<reference evidence="1" key="1">
    <citation type="journal article" date="2020" name="Stud. Mycol.">
        <title>101 Dothideomycetes genomes: a test case for predicting lifestyles and emergence of pathogens.</title>
        <authorList>
            <person name="Haridas S."/>
            <person name="Albert R."/>
            <person name="Binder M."/>
            <person name="Bloem J."/>
            <person name="Labutti K."/>
            <person name="Salamov A."/>
            <person name="Andreopoulos B."/>
            <person name="Baker S."/>
            <person name="Barry K."/>
            <person name="Bills G."/>
            <person name="Bluhm B."/>
            <person name="Cannon C."/>
            <person name="Castanera R."/>
            <person name="Culley D."/>
            <person name="Daum C."/>
            <person name="Ezra D."/>
            <person name="Gonzalez J."/>
            <person name="Henrissat B."/>
            <person name="Kuo A."/>
            <person name="Liang C."/>
            <person name="Lipzen A."/>
            <person name="Lutzoni F."/>
            <person name="Magnuson J."/>
            <person name="Mondo S."/>
            <person name="Nolan M."/>
            <person name="Ohm R."/>
            <person name="Pangilinan J."/>
            <person name="Park H.-J."/>
            <person name="Ramirez L."/>
            <person name="Alfaro M."/>
            <person name="Sun H."/>
            <person name="Tritt A."/>
            <person name="Yoshinaga Y."/>
            <person name="Zwiers L.-H."/>
            <person name="Turgeon B."/>
            <person name="Goodwin S."/>
            <person name="Spatafora J."/>
            <person name="Crous P."/>
            <person name="Grigoriev I."/>
        </authorList>
    </citation>
    <scope>NUCLEOTIDE SEQUENCE</scope>
    <source>
        <strain evidence="1">Tuck. ex Michener</strain>
    </source>
</reference>
<dbReference type="Proteomes" id="UP000800092">
    <property type="component" value="Unassembled WGS sequence"/>
</dbReference>
<accession>A0A6A6GUC9</accession>
<evidence type="ECO:0000313" key="2">
    <source>
        <dbReference type="Proteomes" id="UP000800092"/>
    </source>
</evidence>
<name>A0A6A6GUC9_VIRVR</name>
<sequence>MRNWWKNWRRDRKIKCTTKPMESRATGVLSVPQAQPIGADFPAEASARLEQQSGANPNPYNLRDAGYSYSRISDESQPEWNFNIIGNATDSLRGFEEENNRRSTGAVLSERAPEVFVANKGTTQYFALLLSVDLVEQLKTKLQISRMISAAEQLIRASEIDKAMVQHTSMQIDAELSRLRSKQGDPSQRQETDIESLRKQILKECTLKCRADRMLELVANRLEKLQEHVQTLSISNRIHETAYQDLLAQPLRESGLLVEDEELISISRALEEPHLECDQGSLFTKYSNLSDEPERSTDNPQASELLLMNIRQDLDEKGAILANIKEEFEGLDGNYYRDKVAFLEELADGEHQHDISDFDVFHARRKHEVTRQLINAEAEYDEARQCAFDAGIRHFEDDESRFQDRSDDGYSEWTGGKVEQRIHHECIGSWLDDLSESEDSASRTVLEVDEWDAESVDVSDSISARAVGRLRSKIDCWNERVMAY</sequence>
<gene>
    <name evidence="1" type="ORF">EV356DRAFT_537542</name>
</gene>
<proteinExistence type="predicted"/>
<protein>
    <submittedName>
        <fullName evidence="1">Uncharacterized protein</fullName>
    </submittedName>
</protein>
<dbReference type="AlphaFoldDB" id="A0A6A6GUC9"/>
<dbReference type="OrthoDB" id="5391053at2759"/>